<dbReference type="EMBL" id="QNTQ01000008">
    <property type="protein sequence ID" value="RBI85190.1"/>
    <property type="molecule type" value="Genomic_DNA"/>
</dbReference>
<dbReference type="InterPro" id="IPR018391">
    <property type="entry name" value="PQQ_b-propeller_rpt"/>
</dbReference>
<protein>
    <submittedName>
        <fullName evidence="2">Quinoprotein</fullName>
    </submittedName>
</protein>
<dbReference type="PANTHER" id="PTHR34512:SF30">
    <property type="entry name" value="OUTER MEMBRANE PROTEIN ASSEMBLY FACTOR BAMB"/>
    <property type="match status" value="1"/>
</dbReference>
<dbReference type="Pfam" id="PF13360">
    <property type="entry name" value="PQQ_2"/>
    <property type="match status" value="2"/>
</dbReference>
<gene>
    <name evidence="2" type="ORF">DRV85_10960</name>
</gene>
<dbReference type="Gene3D" id="2.130.10.10">
    <property type="entry name" value="YVTN repeat-like/Quinoprotein amine dehydrogenase"/>
    <property type="match status" value="1"/>
</dbReference>
<dbReference type="OrthoDB" id="5290752at2"/>
<dbReference type="InterPro" id="IPR015943">
    <property type="entry name" value="WD40/YVTN_repeat-like_dom_sf"/>
</dbReference>
<feature type="domain" description="Pyrrolo-quinoline quinone repeat" evidence="1">
    <location>
        <begin position="388"/>
        <end position="447"/>
    </location>
</feature>
<dbReference type="InterPro" id="IPR011047">
    <property type="entry name" value="Quinoprotein_ADH-like_sf"/>
</dbReference>
<dbReference type="AlphaFoldDB" id="A0A365U8X8"/>
<proteinExistence type="predicted"/>
<dbReference type="SUPFAM" id="SSF50998">
    <property type="entry name" value="Quinoprotein alcohol dehydrogenase-like"/>
    <property type="match status" value="1"/>
</dbReference>
<dbReference type="SMART" id="SM00564">
    <property type="entry name" value="PQQ"/>
    <property type="match status" value="5"/>
</dbReference>
<name>A0A365U8X8_9RHOB</name>
<evidence type="ECO:0000259" key="1">
    <source>
        <dbReference type="Pfam" id="PF13360"/>
    </source>
</evidence>
<comment type="caution">
    <text evidence="2">The sequence shown here is derived from an EMBL/GenBank/DDBJ whole genome shotgun (WGS) entry which is preliminary data.</text>
</comment>
<reference evidence="2 3" key="1">
    <citation type="submission" date="2018-07" db="EMBL/GenBank/DDBJ databases">
        <title>Rhodosalinus sp. strain E84T genomic sequence and assembly.</title>
        <authorList>
            <person name="Liu Z.-W."/>
            <person name="Lu D.-C."/>
        </authorList>
    </citation>
    <scope>NUCLEOTIDE SEQUENCE [LARGE SCALE GENOMIC DNA]</scope>
    <source>
        <strain evidence="2 3">E84</strain>
    </source>
</reference>
<dbReference type="PROSITE" id="PS51257">
    <property type="entry name" value="PROKAR_LIPOPROTEIN"/>
    <property type="match status" value="1"/>
</dbReference>
<dbReference type="InterPro" id="IPR002372">
    <property type="entry name" value="PQQ_rpt_dom"/>
</dbReference>
<organism evidence="2 3">
    <name type="scientific">Rhodosalinus halophilus</name>
    <dbReference type="NCBI Taxonomy" id="2259333"/>
    <lineage>
        <taxon>Bacteria</taxon>
        <taxon>Pseudomonadati</taxon>
        <taxon>Pseudomonadota</taxon>
        <taxon>Alphaproteobacteria</taxon>
        <taxon>Rhodobacterales</taxon>
        <taxon>Paracoccaceae</taxon>
        <taxon>Rhodosalinus</taxon>
    </lineage>
</organism>
<feature type="domain" description="Pyrrolo-quinoline quinone repeat" evidence="1">
    <location>
        <begin position="130"/>
        <end position="364"/>
    </location>
</feature>
<sequence>MTRLARRGAAALGLPLILLLLAACAEREVILPGERLHLREVLRGPTAEPDPWEAERPNRAAPIALPAAQVNAGWTHGIGTPRYRPAHPALSHPLEPVWSADIGEGDSRRQRLTTDPIVADGRIFTIDAASRLTATSLAGETLWTLNLVPARDRAGEAIGGGLAAGGGLLFATTGYGRLLAIDPETGAVRWDQKLDATGTGDPTYRDGLVYLVAGDTTAWAIEAETGRIRWRNDGVADVRNVAGGPAPAFAAGLVVFAFGSGELQGVFPDGGLARWSALVAGRREGTALSLVDDITGGPVIADGRVFAANNAGRLAALDLQSGERIWTAEQGAFDLIWPAGDSLFLVNDRNELLRLDASDGSRIWGVELPRYTRDRPRRRAEIFPQFGPVLAGGRLIVAGGDEVLRVFDPESGALVQSLALPGGATATPVVAGGTLYVVTKRGQLHAFR</sequence>
<dbReference type="Proteomes" id="UP000253370">
    <property type="component" value="Unassembled WGS sequence"/>
</dbReference>
<accession>A0A365U8X8</accession>
<evidence type="ECO:0000313" key="2">
    <source>
        <dbReference type="EMBL" id="RBI85190.1"/>
    </source>
</evidence>
<keyword evidence="3" id="KW-1185">Reference proteome</keyword>
<dbReference type="PANTHER" id="PTHR34512">
    <property type="entry name" value="CELL SURFACE PROTEIN"/>
    <property type="match status" value="1"/>
</dbReference>
<dbReference type="RefSeq" id="WP_113289518.1">
    <property type="nucleotide sequence ID" value="NZ_QNTQ01000008.1"/>
</dbReference>
<evidence type="ECO:0000313" key="3">
    <source>
        <dbReference type="Proteomes" id="UP000253370"/>
    </source>
</evidence>